<gene>
    <name evidence="1" type="ORF">LENED_008713</name>
</gene>
<dbReference type="AlphaFoldDB" id="A0A1Q3EHR8"/>
<protein>
    <submittedName>
        <fullName evidence="1">Uncharacterized protein</fullName>
    </submittedName>
</protein>
<dbReference type="Proteomes" id="UP000188533">
    <property type="component" value="Unassembled WGS sequence"/>
</dbReference>
<keyword evidence="2" id="KW-1185">Reference proteome</keyword>
<proteinExistence type="predicted"/>
<name>A0A1Q3EHR8_LENED</name>
<organism evidence="1 2">
    <name type="scientific">Lentinula edodes</name>
    <name type="common">Shiitake mushroom</name>
    <name type="synonym">Lentinus edodes</name>
    <dbReference type="NCBI Taxonomy" id="5353"/>
    <lineage>
        <taxon>Eukaryota</taxon>
        <taxon>Fungi</taxon>
        <taxon>Dikarya</taxon>
        <taxon>Basidiomycota</taxon>
        <taxon>Agaricomycotina</taxon>
        <taxon>Agaricomycetes</taxon>
        <taxon>Agaricomycetidae</taxon>
        <taxon>Agaricales</taxon>
        <taxon>Marasmiineae</taxon>
        <taxon>Omphalotaceae</taxon>
        <taxon>Lentinula</taxon>
    </lineage>
</organism>
<reference evidence="1 2" key="1">
    <citation type="submission" date="2016-08" db="EMBL/GenBank/DDBJ databases">
        <authorList>
            <consortium name="Lentinula edodes genome sequencing consortium"/>
            <person name="Sakamoto Y."/>
            <person name="Nakade K."/>
            <person name="Sato S."/>
            <person name="Yoshida Y."/>
            <person name="Miyazaki K."/>
            <person name="Natsume S."/>
            <person name="Konno N."/>
        </authorList>
    </citation>
    <scope>NUCLEOTIDE SEQUENCE [LARGE SCALE GENOMIC DNA]</scope>
    <source>
        <strain evidence="1 2">NBRC 111202</strain>
    </source>
</reference>
<sequence length="66" mass="7320">MALYFWLCNLATSERYKPPQVKDISCQSLQCERSEAQLIVALFGDDACDGSEFEGVGFLSTSYICA</sequence>
<accession>A0A1Q3EHR8</accession>
<evidence type="ECO:0000313" key="1">
    <source>
        <dbReference type="EMBL" id="GAW06767.1"/>
    </source>
</evidence>
<evidence type="ECO:0000313" key="2">
    <source>
        <dbReference type="Proteomes" id="UP000188533"/>
    </source>
</evidence>
<reference evidence="1 2" key="2">
    <citation type="submission" date="2017-02" db="EMBL/GenBank/DDBJ databases">
        <title>A genome survey and senescence transcriptome analysis in Lentinula edodes.</title>
        <authorList>
            <person name="Sakamoto Y."/>
            <person name="Nakade K."/>
            <person name="Sato S."/>
            <person name="Yoshida Y."/>
            <person name="Miyazaki K."/>
            <person name="Natsume S."/>
            <person name="Konno N."/>
        </authorList>
    </citation>
    <scope>NUCLEOTIDE SEQUENCE [LARGE SCALE GENOMIC DNA]</scope>
    <source>
        <strain evidence="1 2">NBRC 111202</strain>
    </source>
</reference>
<dbReference type="EMBL" id="BDGU01000347">
    <property type="protein sequence ID" value="GAW06767.1"/>
    <property type="molecule type" value="Genomic_DNA"/>
</dbReference>
<comment type="caution">
    <text evidence="1">The sequence shown here is derived from an EMBL/GenBank/DDBJ whole genome shotgun (WGS) entry which is preliminary data.</text>
</comment>